<reference evidence="2" key="1">
    <citation type="journal article" date="2012" name="Proc. Natl. Acad. Sci. U.S.A.">
        <title>Antigenic diversity is generated by distinct evolutionary mechanisms in African trypanosome species.</title>
        <authorList>
            <person name="Jackson A.P."/>
            <person name="Berry A."/>
            <person name="Aslett M."/>
            <person name="Allison H.C."/>
            <person name="Burton P."/>
            <person name="Vavrova-Anderson J."/>
            <person name="Brown R."/>
            <person name="Browne H."/>
            <person name="Corton N."/>
            <person name="Hauser H."/>
            <person name="Gamble J."/>
            <person name="Gilderthorp R."/>
            <person name="Marcello L."/>
            <person name="McQuillan J."/>
            <person name="Otto T.D."/>
            <person name="Quail M.A."/>
            <person name="Sanders M.J."/>
            <person name="van Tonder A."/>
            <person name="Ginger M.L."/>
            <person name="Field M.C."/>
            <person name="Barry J.D."/>
            <person name="Hertz-Fowler C."/>
            <person name="Berriman M."/>
        </authorList>
    </citation>
    <scope>NUCLEOTIDE SEQUENCE</scope>
    <source>
        <strain evidence="2">Y486</strain>
    </source>
</reference>
<feature type="region of interest" description="Disordered" evidence="1">
    <location>
        <begin position="44"/>
        <end position="67"/>
    </location>
</feature>
<feature type="compositionally biased region" description="Low complexity" evidence="1">
    <location>
        <begin position="44"/>
        <end position="53"/>
    </location>
</feature>
<sequence length="191" mass="20181">MAGVSPLVVDQHQKVSRVEVSGKPNGQSFSYVSSASARSPIVGNAANANAVPRPRGRPPRNKSNQVCPLPITKPSCVSVSVVDDTVMCSVVPLLPRTHAEYGLVSQIVPFTLWPPLPPQSCSTVSSGRNPMTLQQSVGLASEIHHSYLLASDTPSLILHARRHASGCNRGVGVWKRGAHIGHRGLKGGAAY</sequence>
<accession>G0TRH5</accession>
<evidence type="ECO:0000313" key="2">
    <source>
        <dbReference type="EMBL" id="CCC46539.1"/>
    </source>
</evidence>
<evidence type="ECO:0000256" key="1">
    <source>
        <dbReference type="SAM" id="MobiDB-lite"/>
    </source>
</evidence>
<dbReference type="VEuPathDB" id="TriTrypDB:TvY486_0101870"/>
<protein>
    <submittedName>
        <fullName evidence="2">Uncharacterized protein</fullName>
    </submittedName>
</protein>
<gene>
    <name evidence="2" type="ORF">TVY486_0101870</name>
</gene>
<feature type="non-terminal residue" evidence="2">
    <location>
        <position position="191"/>
    </location>
</feature>
<proteinExistence type="predicted"/>
<organism evidence="2">
    <name type="scientific">Trypanosoma vivax (strain Y486)</name>
    <dbReference type="NCBI Taxonomy" id="1055687"/>
    <lineage>
        <taxon>Eukaryota</taxon>
        <taxon>Discoba</taxon>
        <taxon>Euglenozoa</taxon>
        <taxon>Kinetoplastea</taxon>
        <taxon>Metakinetoplastina</taxon>
        <taxon>Trypanosomatida</taxon>
        <taxon>Trypanosomatidae</taxon>
        <taxon>Trypanosoma</taxon>
        <taxon>Duttonella</taxon>
    </lineage>
</organism>
<name>G0TRH5_TRYVY</name>
<dbReference type="EMBL" id="HE573017">
    <property type="protein sequence ID" value="CCC46539.1"/>
    <property type="molecule type" value="Genomic_DNA"/>
</dbReference>
<dbReference type="AlphaFoldDB" id="G0TRH5"/>